<name>A0A7J8T025_GOSDV</name>
<dbReference type="EMBL" id="JABFAC010000013">
    <property type="protein sequence ID" value="MBA0631738.1"/>
    <property type="molecule type" value="Genomic_DNA"/>
</dbReference>
<sequence length="43" mass="4825">MIITKSTYGNCIRIGRDSGHTTSRCGKIGMTIYLLRNRSSFQS</sequence>
<reference evidence="1 2" key="1">
    <citation type="journal article" date="2019" name="Genome Biol. Evol.">
        <title>Insights into the evolution of the New World diploid cottons (Gossypium, subgenus Houzingenia) based on genome sequencing.</title>
        <authorList>
            <person name="Grover C.E."/>
            <person name="Arick M.A. 2nd"/>
            <person name="Thrash A."/>
            <person name="Conover J.L."/>
            <person name="Sanders W.S."/>
            <person name="Peterson D.G."/>
            <person name="Frelichowski J.E."/>
            <person name="Scheffler J.A."/>
            <person name="Scheffler B.E."/>
            <person name="Wendel J.F."/>
        </authorList>
    </citation>
    <scope>NUCLEOTIDE SEQUENCE [LARGE SCALE GENOMIC DNA]</scope>
    <source>
        <strain evidence="1">27</strain>
        <tissue evidence="1">Leaf</tissue>
    </source>
</reference>
<comment type="caution">
    <text evidence="1">The sequence shown here is derived from an EMBL/GenBank/DDBJ whole genome shotgun (WGS) entry which is preliminary data.</text>
</comment>
<dbReference type="AlphaFoldDB" id="A0A7J8T025"/>
<protein>
    <submittedName>
        <fullName evidence="1">Uncharacterized protein</fullName>
    </submittedName>
</protein>
<proteinExistence type="predicted"/>
<accession>A0A7J8T025</accession>
<keyword evidence="2" id="KW-1185">Reference proteome</keyword>
<evidence type="ECO:0000313" key="2">
    <source>
        <dbReference type="Proteomes" id="UP000593561"/>
    </source>
</evidence>
<organism evidence="1 2">
    <name type="scientific">Gossypium davidsonii</name>
    <name type="common">Davidson's cotton</name>
    <name type="synonym">Gossypium klotzschianum subsp. davidsonii</name>
    <dbReference type="NCBI Taxonomy" id="34287"/>
    <lineage>
        <taxon>Eukaryota</taxon>
        <taxon>Viridiplantae</taxon>
        <taxon>Streptophyta</taxon>
        <taxon>Embryophyta</taxon>
        <taxon>Tracheophyta</taxon>
        <taxon>Spermatophyta</taxon>
        <taxon>Magnoliopsida</taxon>
        <taxon>eudicotyledons</taxon>
        <taxon>Gunneridae</taxon>
        <taxon>Pentapetalae</taxon>
        <taxon>rosids</taxon>
        <taxon>malvids</taxon>
        <taxon>Malvales</taxon>
        <taxon>Malvaceae</taxon>
        <taxon>Malvoideae</taxon>
        <taxon>Gossypium</taxon>
    </lineage>
</organism>
<dbReference type="Proteomes" id="UP000593561">
    <property type="component" value="Unassembled WGS sequence"/>
</dbReference>
<gene>
    <name evidence="1" type="ORF">Godav_000582</name>
</gene>
<evidence type="ECO:0000313" key="1">
    <source>
        <dbReference type="EMBL" id="MBA0631738.1"/>
    </source>
</evidence>